<reference evidence="2" key="1">
    <citation type="journal article" date="2024" name="IScience">
        <title>Strigolactones Initiate the Formation of Haustorium-like Structures in Castilleja.</title>
        <authorList>
            <person name="Buerger M."/>
            <person name="Peterson D."/>
            <person name="Chory J."/>
        </authorList>
    </citation>
    <scope>NUCLEOTIDE SEQUENCE [LARGE SCALE GENOMIC DNA]</scope>
</reference>
<proteinExistence type="predicted"/>
<dbReference type="AlphaFoldDB" id="A0ABD3BRQ1"/>
<accession>A0ABD3BRQ1</accession>
<comment type="caution">
    <text evidence="1">The sequence shown here is derived from an EMBL/GenBank/DDBJ whole genome shotgun (WGS) entry which is preliminary data.</text>
</comment>
<evidence type="ECO:0000313" key="2">
    <source>
        <dbReference type="Proteomes" id="UP001632038"/>
    </source>
</evidence>
<evidence type="ECO:0000313" key="1">
    <source>
        <dbReference type="EMBL" id="KAL3619864.1"/>
    </source>
</evidence>
<dbReference type="GO" id="GO:0004843">
    <property type="term" value="F:cysteine-type deubiquitinase activity"/>
    <property type="evidence" value="ECO:0007669"/>
    <property type="project" value="UniProtKB-EC"/>
</dbReference>
<dbReference type="EC" id="3.4.19.12" evidence="1"/>
<gene>
    <name evidence="1" type="primary">UBP6_4</name>
    <name evidence="1" type="ORF">CASFOL_034776</name>
</gene>
<dbReference type="EMBL" id="JAVIJP010000066">
    <property type="protein sequence ID" value="KAL3619864.1"/>
    <property type="molecule type" value="Genomic_DNA"/>
</dbReference>
<sequence length="208" mass="24051">MSSVELSRHAVELDKLTCKLSMEEVAIVLKVSRTTVYPRVVSERPFRREYTFERNPRRGFAQALRSKYPQFAQLHNGIYLQQKKVDYPLELDDLRKRLEVRRRILRDEEGKKLGLKTNEKGTISPDTDVKMMLRRYVVTAMVSPLTLEIHTDDPFGPSHQTNRGEGSEAIVLKVSRTSVYPSVVSERPFRRVFTFGNDIRNPSRGIGQ</sequence>
<organism evidence="1 2">
    <name type="scientific">Castilleja foliolosa</name>
    <dbReference type="NCBI Taxonomy" id="1961234"/>
    <lineage>
        <taxon>Eukaryota</taxon>
        <taxon>Viridiplantae</taxon>
        <taxon>Streptophyta</taxon>
        <taxon>Embryophyta</taxon>
        <taxon>Tracheophyta</taxon>
        <taxon>Spermatophyta</taxon>
        <taxon>Magnoliopsida</taxon>
        <taxon>eudicotyledons</taxon>
        <taxon>Gunneridae</taxon>
        <taxon>Pentapetalae</taxon>
        <taxon>asterids</taxon>
        <taxon>lamiids</taxon>
        <taxon>Lamiales</taxon>
        <taxon>Orobanchaceae</taxon>
        <taxon>Pedicularideae</taxon>
        <taxon>Castillejinae</taxon>
        <taxon>Castilleja</taxon>
    </lineage>
</organism>
<keyword evidence="1" id="KW-0378">Hydrolase</keyword>
<keyword evidence="2" id="KW-1185">Reference proteome</keyword>
<name>A0ABD3BRQ1_9LAMI</name>
<protein>
    <submittedName>
        <fullName evidence="1">Deubiquitinating enzyme</fullName>
        <ecNumber evidence="1">3.4.19.12</ecNumber>
    </submittedName>
</protein>
<dbReference type="Proteomes" id="UP001632038">
    <property type="component" value="Unassembled WGS sequence"/>
</dbReference>